<comment type="caution">
    <text evidence="1">The sequence shown here is derived from an EMBL/GenBank/DDBJ whole genome shotgun (WGS) entry which is preliminary data.</text>
</comment>
<gene>
    <name evidence="1" type="ORF">A1O1_05583</name>
</gene>
<dbReference type="Proteomes" id="UP000019484">
    <property type="component" value="Unassembled WGS sequence"/>
</dbReference>
<dbReference type="HOGENOM" id="CLU_2072844_0_0_1"/>
<dbReference type="EMBL" id="AMWN01000004">
    <property type="protein sequence ID" value="EXJ88652.1"/>
    <property type="molecule type" value="Genomic_DNA"/>
</dbReference>
<evidence type="ECO:0000313" key="1">
    <source>
        <dbReference type="EMBL" id="EXJ88652.1"/>
    </source>
</evidence>
<organism evidence="1 2">
    <name type="scientific">Capronia coronata CBS 617.96</name>
    <dbReference type="NCBI Taxonomy" id="1182541"/>
    <lineage>
        <taxon>Eukaryota</taxon>
        <taxon>Fungi</taxon>
        <taxon>Dikarya</taxon>
        <taxon>Ascomycota</taxon>
        <taxon>Pezizomycotina</taxon>
        <taxon>Eurotiomycetes</taxon>
        <taxon>Chaetothyriomycetidae</taxon>
        <taxon>Chaetothyriales</taxon>
        <taxon>Herpotrichiellaceae</taxon>
        <taxon>Capronia</taxon>
    </lineage>
</organism>
<accession>W9Y729</accession>
<keyword evidence="2" id="KW-1185">Reference proteome</keyword>
<sequence>MDTEDYDVDNARVVIGLEFCDVMTALEGEITTAEATVLKDRVTALRVQLFELHNAKHFREVDLLLDEEIACTNTDERSGVWYLMKQINPGNVMSVATSCLILQLYKSGTASMPGVGNV</sequence>
<name>W9Y729_9EURO</name>
<dbReference type="RefSeq" id="XP_007724658.1">
    <property type="nucleotide sequence ID" value="XM_007726468.1"/>
</dbReference>
<protein>
    <submittedName>
        <fullName evidence="1">Uncharacterized protein</fullName>
    </submittedName>
</protein>
<reference evidence="1 2" key="1">
    <citation type="submission" date="2013-03" db="EMBL/GenBank/DDBJ databases">
        <title>The Genome Sequence of Capronia coronata CBS 617.96.</title>
        <authorList>
            <consortium name="The Broad Institute Genomics Platform"/>
            <person name="Cuomo C."/>
            <person name="de Hoog S."/>
            <person name="Gorbushina A."/>
            <person name="Walker B."/>
            <person name="Young S.K."/>
            <person name="Zeng Q."/>
            <person name="Gargeya S."/>
            <person name="Fitzgerald M."/>
            <person name="Haas B."/>
            <person name="Abouelleil A."/>
            <person name="Allen A.W."/>
            <person name="Alvarado L."/>
            <person name="Arachchi H.M."/>
            <person name="Berlin A.M."/>
            <person name="Chapman S.B."/>
            <person name="Gainer-Dewar J."/>
            <person name="Goldberg J."/>
            <person name="Griggs A."/>
            <person name="Gujja S."/>
            <person name="Hansen M."/>
            <person name="Howarth C."/>
            <person name="Imamovic A."/>
            <person name="Ireland A."/>
            <person name="Larimer J."/>
            <person name="McCowan C."/>
            <person name="Murphy C."/>
            <person name="Pearson M."/>
            <person name="Poon T.W."/>
            <person name="Priest M."/>
            <person name="Roberts A."/>
            <person name="Saif S."/>
            <person name="Shea T."/>
            <person name="Sisk P."/>
            <person name="Sykes S."/>
            <person name="Wortman J."/>
            <person name="Nusbaum C."/>
            <person name="Birren B."/>
        </authorList>
    </citation>
    <scope>NUCLEOTIDE SEQUENCE [LARGE SCALE GENOMIC DNA]</scope>
    <source>
        <strain evidence="1 2">CBS 617.96</strain>
    </source>
</reference>
<proteinExistence type="predicted"/>
<dbReference type="GeneID" id="19160457"/>
<dbReference type="AlphaFoldDB" id="W9Y729"/>
<evidence type="ECO:0000313" key="2">
    <source>
        <dbReference type="Proteomes" id="UP000019484"/>
    </source>
</evidence>